<name>A0A8J2LSZ8_9HEXA</name>
<dbReference type="EMBL" id="CAJVCH010571792">
    <property type="protein sequence ID" value="CAG7838534.1"/>
    <property type="molecule type" value="Genomic_DNA"/>
</dbReference>
<dbReference type="GO" id="GO:0016787">
    <property type="term" value="F:hydrolase activity"/>
    <property type="evidence" value="ECO:0007669"/>
    <property type="project" value="UniProtKB-KW"/>
</dbReference>
<keyword evidence="5" id="KW-0325">Glycoprotein</keyword>
<evidence type="ECO:0000313" key="9">
    <source>
        <dbReference type="Proteomes" id="UP000708208"/>
    </source>
</evidence>
<keyword evidence="9" id="KW-1185">Reference proteome</keyword>
<comment type="caution">
    <text evidence="8">The sequence shown here is derived from an EMBL/GenBank/DDBJ whole genome shotgun (WGS) entry which is preliminary data.</text>
</comment>
<feature type="compositionally biased region" description="Basic and acidic residues" evidence="6">
    <location>
        <begin position="38"/>
        <end position="54"/>
    </location>
</feature>
<evidence type="ECO:0000256" key="6">
    <source>
        <dbReference type="SAM" id="MobiDB-lite"/>
    </source>
</evidence>
<dbReference type="AlphaFoldDB" id="A0A8J2LSZ8"/>
<protein>
    <recommendedName>
        <fullName evidence="7">ADAMTS cysteine-rich domain-containing protein</fullName>
    </recommendedName>
</protein>
<dbReference type="InterPro" id="IPR041645">
    <property type="entry name" value="ADAMTS_CR_2"/>
</dbReference>
<reference evidence="8" key="1">
    <citation type="submission" date="2021-06" db="EMBL/GenBank/DDBJ databases">
        <authorList>
            <person name="Hodson N. C."/>
            <person name="Mongue J. A."/>
            <person name="Jaron S. K."/>
        </authorList>
    </citation>
    <scope>NUCLEOTIDE SEQUENCE</scope>
</reference>
<sequence length="101" mass="11308">MKKFIISKNGNCVTSDQATSLPESSKNPGEYLSMTEQCQKREKRSDAKPFRDSTPDQLCSQLRCEYPVSKTSYRIITYSERPLDGTPCGTKNGKCTEGKCV</sequence>
<evidence type="ECO:0000313" key="8">
    <source>
        <dbReference type="EMBL" id="CAG7838534.1"/>
    </source>
</evidence>
<feature type="region of interest" description="Disordered" evidence="6">
    <location>
        <begin position="15"/>
        <end position="55"/>
    </location>
</feature>
<evidence type="ECO:0000256" key="5">
    <source>
        <dbReference type="ARBA" id="ARBA00023180"/>
    </source>
</evidence>
<feature type="compositionally biased region" description="Polar residues" evidence="6">
    <location>
        <begin position="15"/>
        <end position="27"/>
    </location>
</feature>
<evidence type="ECO:0000256" key="2">
    <source>
        <dbReference type="ARBA" id="ARBA00022801"/>
    </source>
</evidence>
<accession>A0A8J2LSZ8</accession>
<proteinExistence type="predicted"/>
<evidence type="ECO:0000256" key="3">
    <source>
        <dbReference type="ARBA" id="ARBA00022833"/>
    </source>
</evidence>
<keyword evidence="1" id="KW-0479">Metal-binding</keyword>
<dbReference type="GO" id="GO:0046872">
    <property type="term" value="F:metal ion binding"/>
    <property type="evidence" value="ECO:0007669"/>
    <property type="project" value="UniProtKB-KW"/>
</dbReference>
<feature type="domain" description="ADAMTS cysteine-rich" evidence="7">
    <location>
        <begin position="28"/>
        <end position="101"/>
    </location>
</feature>
<keyword evidence="2" id="KW-0378">Hydrolase</keyword>
<organism evidence="8 9">
    <name type="scientific">Allacma fusca</name>
    <dbReference type="NCBI Taxonomy" id="39272"/>
    <lineage>
        <taxon>Eukaryota</taxon>
        <taxon>Metazoa</taxon>
        <taxon>Ecdysozoa</taxon>
        <taxon>Arthropoda</taxon>
        <taxon>Hexapoda</taxon>
        <taxon>Collembola</taxon>
        <taxon>Symphypleona</taxon>
        <taxon>Sminthuridae</taxon>
        <taxon>Allacma</taxon>
    </lineage>
</organism>
<evidence type="ECO:0000256" key="4">
    <source>
        <dbReference type="ARBA" id="ARBA00023157"/>
    </source>
</evidence>
<keyword evidence="4" id="KW-1015">Disulfide bond</keyword>
<dbReference type="Proteomes" id="UP000708208">
    <property type="component" value="Unassembled WGS sequence"/>
</dbReference>
<evidence type="ECO:0000259" key="7">
    <source>
        <dbReference type="Pfam" id="PF17771"/>
    </source>
</evidence>
<dbReference type="Pfam" id="PF17771">
    <property type="entry name" value="ADAMTS_CR_2"/>
    <property type="match status" value="1"/>
</dbReference>
<gene>
    <name evidence="8" type="ORF">AFUS01_LOCUS47499</name>
</gene>
<keyword evidence="3" id="KW-0862">Zinc</keyword>
<evidence type="ECO:0000256" key="1">
    <source>
        <dbReference type="ARBA" id="ARBA00022723"/>
    </source>
</evidence>